<name>A0A8J7CK64_9RHOB</name>
<keyword evidence="2" id="KW-1185">Reference proteome</keyword>
<dbReference type="CDD" id="cd14740">
    <property type="entry name" value="PAAR_4"/>
    <property type="match status" value="1"/>
</dbReference>
<gene>
    <name evidence="1" type="ORF">ICN82_09180</name>
</gene>
<comment type="caution">
    <text evidence="1">The sequence shown here is derived from an EMBL/GenBank/DDBJ whole genome shotgun (WGS) entry which is preliminary data.</text>
</comment>
<dbReference type="Pfam" id="PF13665">
    <property type="entry name" value="Tox-PAAR-like"/>
    <property type="match status" value="1"/>
</dbReference>
<dbReference type="Gene3D" id="2.60.200.60">
    <property type="match status" value="1"/>
</dbReference>
<dbReference type="EMBL" id="JACVXA010000021">
    <property type="protein sequence ID" value="MBE3638371.1"/>
    <property type="molecule type" value="Genomic_DNA"/>
</dbReference>
<proteinExistence type="predicted"/>
<sequence length="132" mass="12699">MGQPITVTDGICMAFPDMLNTPVPGAGQVPMPYPNIAQLSQASDTAATVNAGGKPVVLQSSTIATSSGGEPGTGGGVVAGGAHLGECSFSTASATVFANGQPVVRLGDTTSQNDGNATGTVLGGLPTVLVGG</sequence>
<protein>
    <submittedName>
        <fullName evidence="1">DUF4150 domain-containing protein</fullName>
    </submittedName>
</protein>
<dbReference type="RefSeq" id="WP_193181912.1">
    <property type="nucleotide sequence ID" value="NZ_JACVXA010000021.1"/>
</dbReference>
<evidence type="ECO:0000313" key="1">
    <source>
        <dbReference type="EMBL" id="MBE3638371.1"/>
    </source>
</evidence>
<evidence type="ECO:0000313" key="2">
    <source>
        <dbReference type="Proteomes" id="UP000609121"/>
    </source>
</evidence>
<reference evidence="1" key="1">
    <citation type="submission" date="2020-09" db="EMBL/GenBank/DDBJ databases">
        <title>A novel bacterium of genus Mangrovicoccus, isolated from South China Sea.</title>
        <authorList>
            <person name="Huang H."/>
            <person name="Mo K."/>
            <person name="Hu Y."/>
        </authorList>
    </citation>
    <scope>NUCLEOTIDE SEQUENCE</scope>
    <source>
        <strain evidence="1">HB182678</strain>
    </source>
</reference>
<organism evidence="1 2">
    <name type="scientific">Mangrovicoccus algicola</name>
    <dbReference type="NCBI Taxonomy" id="2771008"/>
    <lineage>
        <taxon>Bacteria</taxon>
        <taxon>Pseudomonadati</taxon>
        <taxon>Pseudomonadota</taxon>
        <taxon>Alphaproteobacteria</taxon>
        <taxon>Rhodobacterales</taxon>
        <taxon>Paracoccaceae</taxon>
        <taxon>Mangrovicoccus</taxon>
    </lineage>
</organism>
<accession>A0A8J7CK64</accession>
<dbReference type="AlphaFoldDB" id="A0A8J7CK64"/>
<dbReference type="Proteomes" id="UP000609121">
    <property type="component" value="Unassembled WGS sequence"/>
</dbReference>